<accession>A0A392N1K3</accession>
<keyword evidence="2" id="KW-1185">Reference proteome</keyword>
<dbReference type="SUPFAM" id="SSF56219">
    <property type="entry name" value="DNase I-like"/>
    <property type="match status" value="1"/>
</dbReference>
<organism evidence="1 2">
    <name type="scientific">Trifolium medium</name>
    <dbReference type="NCBI Taxonomy" id="97028"/>
    <lineage>
        <taxon>Eukaryota</taxon>
        <taxon>Viridiplantae</taxon>
        <taxon>Streptophyta</taxon>
        <taxon>Embryophyta</taxon>
        <taxon>Tracheophyta</taxon>
        <taxon>Spermatophyta</taxon>
        <taxon>Magnoliopsida</taxon>
        <taxon>eudicotyledons</taxon>
        <taxon>Gunneridae</taxon>
        <taxon>Pentapetalae</taxon>
        <taxon>rosids</taxon>
        <taxon>fabids</taxon>
        <taxon>Fabales</taxon>
        <taxon>Fabaceae</taxon>
        <taxon>Papilionoideae</taxon>
        <taxon>50 kb inversion clade</taxon>
        <taxon>NPAAA clade</taxon>
        <taxon>Hologalegina</taxon>
        <taxon>IRL clade</taxon>
        <taxon>Trifolieae</taxon>
        <taxon>Trifolium</taxon>
    </lineage>
</organism>
<comment type="caution">
    <text evidence="1">The sequence shown here is derived from an EMBL/GenBank/DDBJ whole genome shotgun (WGS) entry which is preliminary data.</text>
</comment>
<dbReference type="EMBL" id="LXQA010024094">
    <property type="protein sequence ID" value="MCH93065.1"/>
    <property type="molecule type" value="Genomic_DNA"/>
</dbReference>
<name>A0A392N1K3_9FABA</name>
<dbReference type="Proteomes" id="UP000265520">
    <property type="component" value="Unassembled WGS sequence"/>
</dbReference>
<dbReference type="PANTHER" id="PTHR33710">
    <property type="entry name" value="BNAC02G09200D PROTEIN"/>
    <property type="match status" value="1"/>
</dbReference>
<dbReference type="Gene3D" id="3.60.10.10">
    <property type="entry name" value="Endonuclease/exonuclease/phosphatase"/>
    <property type="match status" value="1"/>
</dbReference>
<dbReference type="AlphaFoldDB" id="A0A392N1K3"/>
<dbReference type="InterPro" id="IPR036691">
    <property type="entry name" value="Endo/exonu/phosph_ase_sf"/>
</dbReference>
<dbReference type="PANTHER" id="PTHR33710:SF13">
    <property type="entry name" value="ENDONUCLEASE_EXONUCLEASE_PHOSPHATASE FAMILY PROTEIN"/>
    <property type="match status" value="1"/>
</dbReference>
<evidence type="ECO:0000313" key="2">
    <source>
        <dbReference type="Proteomes" id="UP000265520"/>
    </source>
</evidence>
<proteinExistence type="predicted"/>
<evidence type="ECO:0000313" key="1">
    <source>
        <dbReference type="EMBL" id="MCH93065.1"/>
    </source>
</evidence>
<protein>
    <submittedName>
        <fullName evidence="1">Putative ribonuclease H protein</fullName>
    </submittedName>
</protein>
<sequence length="144" mass="17154">MKDSESWLLNAVYASPRENERSDTWNKLYDLAENIQERRLMLGDFNDITCPDEKKGGSQVDFNRCLLFSNWINDFNLVEVDTTCTKFTWRGPKWNGRDCVFKKIYRILCNVAWRLKYHESFAKVLPRVQSDHHPITKIHNHLLF</sequence>
<reference evidence="1 2" key="1">
    <citation type="journal article" date="2018" name="Front. Plant Sci.">
        <title>Red Clover (Trifolium pratense) and Zigzag Clover (T. medium) - A Picture of Genomic Similarities and Differences.</title>
        <authorList>
            <person name="Dluhosova J."/>
            <person name="Istvanek J."/>
            <person name="Nedelnik J."/>
            <person name="Repkova J."/>
        </authorList>
    </citation>
    <scope>NUCLEOTIDE SEQUENCE [LARGE SCALE GENOMIC DNA]</scope>
    <source>
        <strain evidence="2">cv. 10/8</strain>
        <tissue evidence="1">Leaf</tissue>
    </source>
</reference>